<feature type="region of interest" description="Disordered" evidence="1">
    <location>
        <begin position="442"/>
        <end position="485"/>
    </location>
</feature>
<evidence type="ECO:0000313" key="3">
    <source>
        <dbReference type="Proteomes" id="UP001141552"/>
    </source>
</evidence>
<dbReference type="PANTHER" id="PTHR36808">
    <property type="entry name" value="TRANSCRIPTIONAL REGULATOR ATRX-LIKE PROTEIN"/>
    <property type="match status" value="1"/>
</dbReference>
<feature type="compositionally biased region" description="Basic and acidic residues" evidence="1">
    <location>
        <begin position="315"/>
        <end position="333"/>
    </location>
</feature>
<dbReference type="OrthoDB" id="786617at2759"/>
<organism evidence="2 3">
    <name type="scientific">Turnera subulata</name>
    <dbReference type="NCBI Taxonomy" id="218843"/>
    <lineage>
        <taxon>Eukaryota</taxon>
        <taxon>Viridiplantae</taxon>
        <taxon>Streptophyta</taxon>
        <taxon>Embryophyta</taxon>
        <taxon>Tracheophyta</taxon>
        <taxon>Spermatophyta</taxon>
        <taxon>Magnoliopsida</taxon>
        <taxon>eudicotyledons</taxon>
        <taxon>Gunneridae</taxon>
        <taxon>Pentapetalae</taxon>
        <taxon>rosids</taxon>
        <taxon>fabids</taxon>
        <taxon>Malpighiales</taxon>
        <taxon>Passifloraceae</taxon>
        <taxon>Turnera</taxon>
    </lineage>
</organism>
<name>A0A9Q0F3E3_9ROSI</name>
<feature type="compositionally biased region" description="Basic and acidic residues" evidence="1">
    <location>
        <begin position="288"/>
        <end position="306"/>
    </location>
</feature>
<dbReference type="PANTHER" id="PTHR36808:SF1">
    <property type="entry name" value="TRANSCRIPTIONAL REGULATOR ATRX-LIKE PROTEIN"/>
    <property type="match status" value="1"/>
</dbReference>
<reference evidence="2" key="1">
    <citation type="submission" date="2022-02" db="EMBL/GenBank/DDBJ databases">
        <authorList>
            <person name="Henning P.M."/>
            <person name="McCubbin A.G."/>
            <person name="Shore J.S."/>
        </authorList>
    </citation>
    <scope>NUCLEOTIDE SEQUENCE</scope>
    <source>
        <strain evidence="2">F60SS</strain>
        <tissue evidence="2">Leaves</tissue>
    </source>
</reference>
<dbReference type="EMBL" id="JAKUCV010007223">
    <property type="protein sequence ID" value="KAJ4824290.1"/>
    <property type="molecule type" value="Genomic_DNA"/>
</dbReference>
<feature type="compositionally biased region" description="Basic residues" evidence="1">
    <location>
        <begin position="154"/>
        <end position="174"/>
    </location>
</feature>
<accession>A0A9Q0F3E3</accession>
<feature type="region of interest" description="Disordered" evidence="1">
    <location>
        <begin position="71"/>
        <end position="366"/>
    </location>
</feature>
<dbReference type="AlphaFoldDB" id="A0A9Q0F3E3"/>
<feature type="compositionally biased region" description="Basic and acidic residues" evidence="1">
    <location>
        <begin position="87"/>
        <end position="97"/>
    </location>
</feature>
<evidence type="ECO:0000256" key="1">
    <source>
        <dbReference type="SAM" id="MobiDB-lite"/>
    </source>
</evidence>
<feature type="compositionally biased region" description="Basic residues" evidence="1">
    <location>
        <begin position="116"/>
        <end position="131"/>
    </location>
</feature>
<sequence>MAAFVAATCGRRHGRRLSVSRMVVADRAAAAADPKWAAFVAAPPPRSGAVPLSVSVLAVGRGEGVVLLAPSTGAPMGAARGGSDGVSRFETKDKDYPMGKSSSVKKKSSKYSSQGRSKKRTKPRTKSKKLRLRSDDDSSSSVSASSSSSTDFHRSRKSRLRSRKDVKRSKKRARSPSSTSEGSPYVRKWKRSKKADDSAARKKKDEKKKNRKDKKMTRRDVSVSSTSSESCNCTECRSSSSCSDESKYNRHRGRSGSRDNNIIRSEKTVIGSKRRYRSRSCSSCSGRNESHDSSIEEKVTYEDNTKRLRSVITRPSEDNEGKETEIDEHKEEMIYDQDDYPSCRSNDSNDGGYKRESVHHLHATSKKIPSNDERLEDRLVSMIEVTKLPDGNKDDEYESRPALAGSKTDVLKNETSMANGNMVGEELESFLRQKALENLRMFRGGRGGTNSNRLIEQKDKSPMEPKSSTGVAKSGPVNSKEDGPGVMPEEITCSLQNNEIIADNSNGDNEYEYAKNKIDLPEAGPENVKTDYGSGSNKSRLVRSAFRQAVSSGVTKRTEAFVSEEADEAKPVTPNFVCQNAAQPAHMESSPIISSNCKTEKDGTASGSYSAEPSSSCPASATGDTNSNKLQDESKEVPKFEQKTMSVERGGEVLQVSYKVYIPPRRTPAARRQLNR</sequence>
<dbReference type="Proteomes" id="UP001141552">
    <property type="component" value="Unassembled WGS sequence"/>
</dbReference>
<feature type="compositionally biased region" description="Basic residues" evidence="1">
    <location>
        <begin position="201"/>
        <end position="217"/>
    </location>
</feature>
<protein>
    <submittedName>
        <fullName evidence="2">Uncharacterized protein</fullName>
    </submittedName>
</protein>
<feature type="compositionally biased region" description="Low complexity" evidence="1">
    <location>
        <begin position="605"/>
        <end position="621"/>
    </location>
</feature>
<reference evidence="2" key="2">
    <citation type="journal article" date="2023" name="Plants (Basel)">
        <title>Annotation of the Turnera subulata (Passifloraceae) Draft Genome Reveals the S-Locus Evolved after the Divergence of Turneroideae from Passifloroideae in a Stepwise Manner.</title>
        <authorList>
            <person name="Henning P.M."/>
            <person name="Roalson E.H."/>
            <person name="Mir W."/>
            <person name="McCubbin A.G."/>
            <person name="Shore J.S."/>
        </authorList>
    </citation>
    <scope>NUCLEOTIDE SEQUENCE</scope>
    <source>
        <strain evidence="2">F60SS</strain>
    </source>
</reference>
<proteinExistence type="predicted"/>
<evidence type="ECO:0000313" key="2">
    <source>
        <dbReference type="EMBL" id="KAJ4824290.1"/>
    </source>
</evidence>
<comment type="caution">
    <text evidence="2">The sequence shown here is derived from an EMBL/GenBank/DDBJ whole genome shotgun (WGS) entry which is preliminary data.</text>
</comment>
<feature type="compositionally biased region" description="Low complexity" evidence="1">
    <location>
        <begin position="222"/>
        <end position="243"/>
    </location>
</feature>
<feature type="compositionally biased region" description="Low complexity" evidence="1">
    <location>
        <begin position="139"/>
        <end position="150"/>
    </location>
</feature>
<keyword evidence="3" id="KW-1185">Reference proteome</keyword>
<gene>
    <name evidence="2" type="ORF">Tsubulata_023639</name>
</gene>
<feature type="compositionally biased region" description="Basic and acidic residues" evidence="1">
    <location>
        <begin position="630"/>
        <end position="642"/>
    </location>
</feature>
<feature type="region of interest" description="Disordered" evidence="1">
    <location>
        <begin position="587"/>
        <end position="645"/>
    </location>
</feature>